<organism evidence="2">
    <name type="scientific">marine metagenome</name>
    <dbReference type="NCBI Taxonomy" id="408172"/>
    <lineage>
        <taxon>unclassified sequences</taxon>
        <taxon>metagenomes</taxon>
        <taxon>ecological metagenomes</taxon>
    </lineage>
</organism>
<name>A0A382R4V9_9ZZZZ</name>
<dbReference type="CDD" id="cd07813">
    <property type="entry name" value="COQ10p_like"/>
    <property type="match status" value="1"/>
</dbReference>
<dbReference type="SUPFAM" id="SSF55961">
    <property type="entry name" value="Bet v1-like"/>
    <property type="match status" value="1"/>
</dbReference>
<dbReference type="PANTHER" id="PTHR12901:SF10">
    <property type="entry name" value="COENZYME Q-BINDING PROTEIN COQ10, MITOCHONDRIAL"/>
    <property type="match status" value="1"/>
</dbReference>
<evidence type="ECO:0000313" key="2">
    <source>
        <dbReference type="EMBL" id="SVC92250.1"/>
    </source>
</evidence>
<reference evidence="2" key="1">
    <citation type="submission" date="2018-05" db="EMBL/GenBank/DDBJ databases">
        <authorList>
            <person name="Lanie J.A."/>
            <person name="Ng W.-L."/>
            <person name="Kazmierczak K.M."/>
            <person name="Andrzejewski T.M."/>
            <person name="Davidsen T.M."/>
            <person name="Wayne K.J."/>
            <person name="Tettelin H."/>
            <person name="Glass J.I."/>
            <person name="Rusch D."/>
            <person name="Podicherti R."/>
            <person name="Tsui H.-C.T."/>
            <person name="Winkler M.E."/>
        </authorList>
    </citation>
    <scope>NUCLEOTIDE SEQUENCE</scope>
</reference>
<feature type="domain" description="Coenzyme Q-binding protein COQ10 START" evidence="1">
    <location>
        <begin position="10"/>
        <end position="134"/>
    </location>
</feature>
<dbReference type="GO" id="GO:0048039">
    <property type="term" value="F:ubiquinone binding"/>
    <property type="evidence" value="ECO:0007669"/>
    <property type="project" value="InterPro"/>
</dbReference>
<dbReference type="AlphaFoldDB" id="A0A382R4V9"/>
<dbReference type="Gene3D" id="3.30.530.20">
    <property type="match status" value="1"/>
</dbReference>
<dbReference type="InterPro" id="IPR005031">
    <property type="entry name" value="COQ10_START"/>
</dbReference>
<dbReference type="GO" id="GO:0045333">
    <property type="term" value="P:cellular respiration"/>
    <property type="evidence" value="ECO:0007669"/>
    <property type="project" value="InterPro"/>
</dbReference>
<evidence type="ECO:0000259" key="1">
    <source>
        <dbReference type="Pfam" id="PF03364"/>
    </source>
</evidence>
<dbReference type="PANTHER" id="PTHR12901">
    <property type="entry name" value="SPERM PROTEIN HOMOLOG"/>
    <property type="match status" value="1"/>
</dbReference>
<proteinExistence type="predicted"/>
<gene>
    <name evidence="2" type="ORF">METZ01_LOCUS345104</name>
</gene>
<protein>
    <recommendedName>
        <fullName evidence="1">Coenzyme Q-binding protein COQ10 START domain-containing protein</fullName>
    </recommendedName>
</protein>
<dbReference type="EMBL" id="UINC01118846">
    <property type="protein sequence ID" value="SVC92250.1"/>
    <property type="molecule type" value="Genomic_DNA"/>
</dbReference>
<sequence>MRHYERSALLPYSTEQIFGIVADVPKYCEFLPWCSASRVLAQNGADVVGELELSVSGIRQTFRTQNLLLPHKNIRMSLVEGPFAHLQGEWNFQQLGSEGCRVSMSLEFEFSNRLVEKTFGRVFSAAADKLVASFSQRADELYG</sequence>
<dbReference type="InterPro" id="IPR023393">
    <property type="entry name" value="START-like_dom_sf"/>
</dbReference>
<dbReference type="Pfam" id="PF03364">
    <property type="entry name" value="Polyketide_cyc"/>
    <property type="match status" value="1"/>
</dbReference>
<dbReference type="InterPro" id="IPR044996">
    <property type="entry name" value="COQ10-like"/>
</dbReference>
<accession>A0A382R4V9</accession>